<keyword evidence="3" id="KW-0964">Secreted</keyword>
<accession>A0A8T9BWH0</accession>
<dbReference type="InterPro" id="IPR051153">
    <property type="entry name" value="Yeast_CWMannoprotein_PIR"/>
</dbReference>
<sequence length="333" mass="32859">MQTTFALLAGMAAVAYAAPSASVLAPTASAPAGCSASYDGTFEIQAVNYSSSATKKRETACGGSGTLVITLANGELHDAEDRIGEIVANYQFQFDPEPQTGAIYTSGFSVCSNGSLALGGSAVFYRCLSGSFYNLYDRSTGDQCEPILLDTIPCGSTTAASGAVGQSSDGQATGTAVVGQSSDGQATGTAVAPVSQISDGQVQQTGALITQITDGQIQAPTAMPISQISDGQVQAPTATAAPVSQISDGQVQAPTSTAVAPISQISDGQIQAPTTTAVGVVSQISDGQIQASATAASNGTATTTSALQVTGAANSLKMGGAAAFAGAVAMALL</sequence>
<keyword evidence="4 8" id="KW-0732">Signal</keyword>
<comment type="caution">
    <text evidence="10">The sequence shown here is derived from an EMBL/GenBank/DDBJ whole genome shotgun (WGS) entry which is preliminary data.</text>
</comment>
<dbReference type="GO" id="GO:0009277">
    <property type="term" value="C:fungal-type cell wall"/>
    <property type="evidence" value="ECO:0007669"/>
    <property type="project" value="TreeGrafter"/>
</dbReference>
<dbReference type="PROSITE" id="PS50256">
    <property type="entry name" value="PIR_REPEAT_2"/>
    <property type="match status" value="5"/>
</dbReference>
<keyword evidence="5" id="KW-0677">Repeat</keyword>
<evidence type="ECO:0000256" key="6">
    <source>
        <dbReference type="ARBA" id="ARBA00038219"/>
    </source>
</evidence>
<dbReference type="Pfam" id="PF00399">
    <property type="entry name" value="PIR"/>
    <property type="match status" value="6"/>
</dbReference>
<feature type="chain" id="PRO_5035921980" evidence="8">
    <location>
        <begin position="18"/>
        <end position="333"/>
    </location>
</feature>
<evidence type="ECO:0000259" key="9">
    <source>
        <dbReference type="Pfam" id="PF22799"/>
    </source>
</evidence>
<evidence type="ECO:0000256" key="4">
    <source>
        <dbReference type="ARBA" id="ARBA00022729"/>
    </source>
</evidence>
<evidence type="ECO:0000256" key="1">
    <source>
        <dbReference type="ARBA" id="ARBA00004191"/>
    </source>
</evidence>
<keyword evidence="2" id="KW-0134">Cell wall</keyword>
<feature type="region of interest" description="Disordered" evidence="7">
    <location>
        <begin position="160"/>
        <end position="192"/>
    </location>
</feature>
<reference evidence="10 11" key="1">
    <citation type="submission" date="2018-05" db="EMBL/GenBank/DDBJ databases">
        <title>Genome sequencing and assembly of the regulated plant pathogen Lachnellula willkommii and related sister species for the development of diagnostic species identification markers.</title>
        <authorList>
            <person name="Giroux E."/>
            <person name="Bilodeau G."/>
        </authorList>
    </citation>
    <scope>NUCLEOTIDE SEQUENCE [LARGE SCALE GENOMIC DNA]</scope>
    <source>
        <strain evidence="10 11">CBS 268.59</strain>
    </source>
</reference>
<proteinExistence type="inferred from homology"/>
<evidence type="ECO:0000313" key="11">
    <source>
        <dbReference type="Proteomes" id="UP000469558"/>
    </source>
</evidence>
<dbReference type="PANTHER" id="PTHR47254:SF1">
    <property type="entry name" value="CELL WALL MANNOPROTEIN CIS3-RELATED"/>
    <property type="match status" value="1"/>
</dbReference>
<evidence type="ECO:0000256" key="3">
    <source>
        <dbReference type="ARBA" id="ARBA00022525"/>
    </source>
</evidence>
<protein>
    <submittedName>
        <fullName evidence="10">Cell wall protein PIR5</fullName>
    </submittedName>
</protein>
<dbReference type="GO" id="GO:0005199">
    <property type="term" value="F:structural constituent of cell wall"/>
    <property type="evidence" value="ECO:0007669"/>
    <property type="project" value="InterPro"/>
</dbReference>
<dbReference type="InterPro" id="IPR000420">
    <property type="entry name" value="Yeast_PIR_rpt"/>
</dbReference>
<evidence type="ECO:0000256" key="7">
    <source>
        <dbReference type="SAM" id="MobiDB-lite"/>
    </source>
</evidence>
<dbReference type="Proteomes" id="UP000469558">
    <property type="component" value="Unassembled WGS sequence"/>
</dbReference>
<feature type="signal peptide" evidence="8">
    <location>
        <begin position="1"/>
        <end position="17"/>
    </location>
</feature>
<organism evidence="10 11">
    <name type="scientific">Lachnellula suecica</name>
    <dbReference type="NCBI Taxonomy" id="602035"/>
    <lineage>
        <taxon>Eukaryota</taxon>
        <taxon>Fungi</taxon>
        <taxon>Dikarya</taxon>
        <taxon>Ascomycota</taxon>
        <taxon>Pezizomycotina</taxon>
        <taxon>Leotiomycetes</taxon>
        <taxon>Helotiales</taxon>
        <taxon>Lachnaceae</taxon>
        <taxon>Lachnellula</taxon>
    </lineage>
</organism>
<name>A0A8T9BWH0_9HELO</name>
<dbReference type="OrthoDB" id="5415592at2759"/>
<keyword evidence="11" id="KW-1185">Reference proteome</keyword>
<comment type="subcellular location">
    <subcellularLocation>
        <location evidence="1">Secreted</location>
        <location evidence="1">Cell wall</location>
    </subcellularLocation>
</comment>
<feature type="compositionally biased region" description="Polar residues" evidence="7">
    <location>
        <begin position="160"/>
        <end position="188"/>
    </location>
</feature>
<dbReference type="Pfam" id="PF22799">
    <property type="entry name" value="PIR1-like_C"/>
    <property type="match status" value="1"/>
</dbReference>
<dbReference type="AlphaFoldDB" id="A0A8T9BWH0"/>
<evidence type="ECO:0000256" key="5">
    <source>
        <dbReference type="ARBA" id="ARBA00022737"/>
    </source>
</evidence>
<dbReference type="GO" id="GO:0031505">
    <property type="term" value="P:fungal-type cell wall organization"/>
    <property type="evidence" value="ECO:0007669"/>
    <property type="project" value="UniProtKB-ARBA"/>
</dbReference>
<evidence type="ECO:0000256" key="8">
    <source>
        <dbReference type="SAM" id="SignalP"/>
    </source>
</evidence>
<dbReference type="EMBL" id="QGMK01002613">
    <property type="protein sequence ID" value="TVY57224.1"/>
    <property type="molecule type" value="Genomic_DNA"/>
</dbReference>
<gene>
    <name evidence="10" type="primary">PIR5</name>
    <name evidence="10" type="ORF">LSUE1_G010037</name>
</gene>
<evidence type="ECO:0000313" key="10">
    <source>
        <dbReference type="EMBL" id="TVY57224.1"/>
    </source>
</evidence>
<dbReference type="PROSITE" id="PS00929">
    <property type="entry name" value="PIR_REPEAT_1"/>
    <property type="match status" value="1"/>
</dbReference>
<dbReference type="PANTHER" id="PTHR47254">
    <property type="entry name" value="CELL WALL MANNOPROTEIN CIS3-RELATED"/>
    <property type="match status" value="1"/>
</dbReference>
<evidence type="ECO:0000256" key="2">
    <source>
        <dbReference type="ARBA" id="ARBA00022512"/>
    </source>
</evidence>
<feature type="domain" description="Cell wall mannoprotein PIR1-like C-terminal" evidence="9">
    <location>
        <begin position="74"/>
        <end position="147"/>
    </location>
</feature>
<dbReference type="InterPro" id="IPR054508">
    <property type="entry name" value="PIR1-like_C"/>
</dbReference>
<comment type="similarity">
    <text evidence="6">Belongs to the PIR protein family.</text>
</comment>